<organism evidence="8 9">
    <name type="scientific">Actinospica acidithermotolerans</name>
    <dbReference type="NCBI Taxonomy" id="2828514"/>
    <lineage>
        <taxon>Bacteria</taxon>
        <taxon>Bacillati</taxon>
        <taxon>Actinomycetota</taxon>
        <taxon>Actinomycetes</taxon>
        <taxon>Catenulisporales</taxon>
        <taxon>Actinospicaceae</taxon>
        <taxon>Actinospica</taxon>
    </lineage>
</organism>
<dbReference type="PROSITE" id="PS00086">
    <property type="entry name" value="CYTOCHROME_P450"/>
    <property type="match status" value="1"/>
</dbReference>
<dbReference type="InterPro" id="IPR017972">
    <property type="entry name" value="Cyt_P450_CS"/>
</dbReference>
<keyword evidence="5 7" id="KW-0408">Iron</keyword>
<reference evidence="8" key="1">
    <citation type="submission" date="2021-04" db="EMBL/GenBank/DDBJ databases">
        <title>Genome based classification of Actinospica acidithermotolerans sp. nov., an actinobacterium isolated from an Indonesian hot spring.</title>
        <authorList>
            <person name="Kusuma A.B."/>
            <person name="Putra K.E."/>
            <person name="Nafisah S."/>
            <person name="Loh J."/>
            <person name="Nouioui I."/>
            <person name="Goodfellow M."/>
        </authorList>
    </citation>
    <scope>NUCLEOTIDE SEQUENCE</scope>
    <source>
        <strain evidence="8">MGRD01-02</strain>
    </source>
</reference>
<dbReference type="RefSeq" id="WP_212516968.1">
    <property type="nucleotide sequence ID" value="NZ_JAGSOH010000009.1"/>
</dbReference>
<dbReference type="Pfam" id="PF00067">
    <property type="entry name" value="p450"/>
    <property type="match status" value="1"/>
</dbReference>
<evidence type="ECO:0000313" key="8">
    <source>
        <dbReference type="EMBL" id="MBR7825813.1"/>
    </source>
</evidence>
<keyword evidence="4 7" id="KW-0560">Oxidoreductase</keyword>
<keyword evidence="9" id="KW-1185">Reference proteome</keyword>
<dbReference type="PRINTS" id="PR00359">
    <property type="entry name" value="BP450"/>
</dbReference>
<evidence type="ECO:0000313" key="9">
    <source>
        <dbReference type="Proteomes" id="UP000676325"/>
    </source>
</evidence>
<dbReference type="AlphaFoldDB" id="A0A941E8F0"/>
<dbReference type="InterPro" id="IPR001128">
    <property type="entry name" value="Cyt_P450"/>
</dbReference>
<dbReference type="GO" id="GO:0004497">
    <property type="term" value="F:monooxygenase activity"/>
    <property type="evidence" value="ECO:0007669"/>
    <property type="project" value="UniProtKB-KW"/>
</dbReference>
<dbReference type="GO" id="GO:0020037">
    <property type="term" value="F:heme binding"/>
    <property type="evidence" value="ECO:0007669"/>
    <property type="project" value="InterPro"/>
</dbReference>
<keyword evidence="2 7" id="KW-0349">Heme</keyword>
<proteinExistence type="inferred from homology"/>
<keyword evidence="6 7" id="KW-0503">Monooxygenase</keyword>
<gene>
    <name evidence="8" type="ORF">KDK95_05795</name>
</gene>
<sequence>MNERTVLEALEPIGSSTALDTLAGGPRAIECPNLGSGRLVFPRYREVRQLMRDPRFLCAPTAHGMLEELPIDLRELLGPVASWILYTDPPAHARLRSVMSKAFTPRHISMLREPIAAEAEGLVSSFVRASGGDAASGPADRLPVLTISRLMGLDPSASAQLKNWSDDVVLLTEPKLSASEQARLAEAWLGLSGYFAELINSRRRSPGQDVVSAMVHAEADGARLGEDELLANCIALLVGGHETTSSLLSSLVLAAIEHRDARERVTHDPAYAAGFVEEVLRLSGPSKITARTAACEVLLAGTRVRAGQRVILLQASANRDPEAFADPAEFQPARSPNPHVGFGLGAHACFGAALARMQAVAFLRSLMKHIDSFELDPSQVRWKPSQVLRTPAYIPLRVTSPNRSHT</sequence>
<dbReference type="Gene3D" id="1.10.630.10">
    <property type="entry name" value="Cytochrome P450"/>
    <property type="match status" value="1"/>
</dbReference>
<dbReference type="InterPro" id="IPR036396">
    <property type="entry name" value="Cyt_P450_sf"/>
</dbReference>
<dbReference type="SUPFAM" id="SSF48264">
    <property type="entry name" value="Cytochrome P450"/>
    <property type="match status" value="1"/>
</dbReference>
<keyword evidence="3 7" id="KW-0479">Metal-binding</keyword>
<evidence type="ECO:0000256" key="6">
    <source>
        <dbReference type="ARBA" id="ARBA00023033"/>
    </source>
</evidence>
<dbReference type="InterPro" id="IPR002397">
    <property type="entry name" value="Cyt_P450_B"/>
</dbReference>
<dbReference type="EMBL" id="JAGSOH010000009">
    <property type="protein sequence ID" value="MBR7825813.1"/>
    <property type="molecule type" value="Genomic_DNA"/>
</dbReference>
<evidence type="ECO:0000256" key="1">
    <source>
        <dbReference type="ARBA" id="ARBA00010617"/>
    </source>
</evidence>
<dbReference type="CDD" id="cd20625">
    <property type="entry name" value="CYP164-like"/>
    <property type="match status" value="1"/>
</dbReference>
<evidence type="ECO:0000256" key="3">
    <source>
        <dbReference type="ARBA" id="ARBA00022723"/>
    </source>
</evidence>
<dbReference type="PANTHER" id="PTHR46696">
    <property type="entry name" value="P450, PUTATIVE (EUROFUNG)-RELATED"/>
    <property type="match status" value="1"/>
</dbReference>
<protein>
    <submittedName>
        <fullName evidence="8">Cytochrome P450</fullName>
    </submittedName>
</protein>
<name>A0A941E8F0_9ACTN</name>
<comment type="caution">
    <text evidence="8">The sequence shown here is derived from an EMBL/GenBank/DDBJ whole genome shotgun (WGS) entry which is preliminary data.</text>
</comment>
<dbReference type="PANTHER" id="PTHR46696:SF1">
    <property type="entry name" value="CYTOCHROME P450 YJIB-RELATED"/>
    <property type="match status" value="1"/>
</dbReference>
<dbReference type="GO" id="GO:0016705">
    <property type="term" value="F:oxidoreductase activity, acting on paired donors, with incorporation or reduction of molecular oxygen"/>
    <property type="evidence" value="ECO:0007669"/>
    <property type="project" value="InterPro"/>
</dbReference>
<dbReference type="GO" id="GO:0005506">
    <property type="term" value="F:iron ion binding"/>
    <property type="evidence" value="ECO:0007669"/>
    <property type="project" value="InterPro"/>
</dbReference>
<comment type="similarity">
    <text evidence="1 7">Belongs to the cytochrome P450 family.</text>
</comment>
<evidence type="ECO:0000256" key="5">
    <source>
        <dbReference type="ARBA" id="ARBA00023004"/>
    </source>
</evidence>
<evidence type="ECO:0000256" key="2">
    <source>
        <dbReference type="ARBA" id="ARBA00022617"/>
    </source>
</evidence>
<dbReference type="PRINTS" id="PR00385">
    <property type="entry name" value="P450"/>
</dbReference>
<dbReference type="FunFam" id="1.10.630.10:FF:000018">
    <property type="entry name" value="Cytochrome P450 monooxygenase"/>
    <property type="match status" value="1"/>
</dbReference>
<dbReference type="Proteomes" id="UP000676325">
    <property type="component" value="Unassembled WGS sequence"/>
</dbReference>
<evidence type="ECO:0000256" key="4">
    <source>
        <dbReference type="ARBA" id="ARBA00023002"/>
    </source>
</evidence>
<accession>A0A941E8F0</accession>
<evidence type="ECO:0000256" key="7">
    <source>
        <dbReference type="RuleBase" id="RU000461"/>
    </source>
</evidence>